<dbReference type="STRING" id="1111454.HMPREF1250_0978"/>
<evidence type="ECO:0000313" key="1">
    <source>
        <dbReference type="EMBL" id="ERT60231.1"/>
    </source>
</evidence>
<protein>
    <submittedName>
        <fullName evidence="1">Uncharacterized protein</fullName>
    </submittedName>
</protein>
<organism evidence="1 2">
    <name type="scientific">Megasphaera vaginalis</name>
    <name type="common">ex Srinivasan et al. 2021</name>
    <dbReference type="NCBI Taxonomy" id="1111454"/>
    <lineage>
        <taxon>Bacteria</taxon>
        <taxon>Bacillati</taxon>
        <taxon>Bacillota</taxon>
        <taxon>Negativicutes</taxon>
        <taxon>Veillonellales</taxon>
        <taxon>Veillonellaceae</taxon>
        <taxon>Megasphaera</taxon>
    </lineage>
</organism>
<dbReference type="AlphaFoldDB" id="U7ULS8"/>
<proteinExistence type="predicted"/>
<keyword evidence="2" id="KW-1185">Reference proteome</keyword>
<gene>
    <name evidence="1" type="ORF">HMPREF1250_0978</name>
</gene>
<dbReference type="EMBL" id="AWXA01000025">
    <property type="protein sequence ID" value="ERT60231.1"/>
    <property type="molecule type" value="Genomic_DNA"/>
</dbReference>
<reference evidence="1 2" key="1">
    <citation type="submission" date="2013-09" db="EMBL/GenBank/DDBJ databases">
        <authorList>
            <person name="Durkin A.S."/>
            <person name="Haft D.R."/>
            <person name="McCorrison J."/>
            <person name="Torralba M."/>
            <person name="Gillis M."/>
            <person name="Haft D.H."/>
            <person name="Methe B."/>
            <person name="Sutton G."/>
            <person name="Nelson K.E."/>
        </authorList>
    </citation>
    <scope>NUCLEOTIDE SEQUENCE [LARGE SCALE GENOMIC DNA]</scope>
    <source>
        <strain evidence="1 2">BV3C16-1</strain>
    </source>
</reference>
<dbReference type="PATRIC" id="fig|1111454.3.peg.962"/>
<dbReference type="Proteomes" id="UP000017090">
    <property type="component" value="Unassembled WGS sequence"/>
</dbReference>
<comment type="caution">
    <text evidence="1">The sequence shown here is derived from an EMBL/GenBank/DDBJ whole genome shotgun (WGS) entry which is preliminary data.</text>
</comment>
<name>U7ULS8_9FIRM</name>
<accession>U7ULS8</accession>
<sequence>MKNADVQLSHRREPFRYRLMLYKSAAGESIVRAVYAYRPIGSTGKWESTV</sequence>
<evidence type="ECO:0000313" key="2">
    <source>
        <dbReference type="Proteomes" id="UP000017090"/>
    </source>
</evidence>